<proteinExistence type="predicted"/>
<dbReference type="Pfam" id="PF10544">
    <property type="entry name" value="T5orf172"/>
    <property type="match status" value="1"/>
</dbReference>
<accession>A0A6C0EY80</accession>
<feature type="domain" description="C2H2-type" evidence="1">
    <location>
        <begin position="210"/>
        <end position="238"/>
    </location>
</feature>
<dbReference type="Pfam" id="PF00096">
    <property type="entry name" value="zf-C2H2"/>
    <property type="match status" value="2"/>
</dbReference>
<reference evidence="2" key="1">
    <citation type="journal article" date="2020" name="Nature">
        <title>Giant virus diversity and host interactions through global metagenomics.</title>
        <authorList>
            <person name="Schulz F."/>
            <person name="Roux S."/>
            <person name="Paez-Espino D."/>
            <person name="Jungbluth S."/>
            <person name="Walsh D.A."/>
            <person name="Denef V.J."/>
            <person name="McMahon K.D."/>
            <person name="Konstantinidis K.T."/>
            <person name="Eloe-Fadrosh E.A."/>
            <person name="Kyrpides N.C."/>
            <person name="Woyke T."/>
        </authorList>
    </citation>
    <scope>NUCLEOTIDE SEQUENCE</scope>
    <source>
        <strain evidence="2">GVMAG-M-3300009161-52</strain>
    </source>
</reference>
<evidence type="ECO:0000259" key="1">
    <source>
        <dbReference type="PROSITE" id="PS50157"/>
    </source>
</evidence>
<dbReference type="PROSITE" id="PS50157">
    <property type="entry name" value="ZINC_FINGER_C2H2_2"/>
    <property type="match status" value="1"/>
</dbReference>
<organism evidence="2">
    <name type="scientific">viral metagenome</name>
    <dbReference type="NCBI Taxonomy" id="1070528"/>
    <lineage>
        <taxon>unclassified sequences</taxon>
        <taxon>metagenomes</taxon>
        <taxon>organismal metagenomes</taxon>
    </lineage>
</organism>
<name>A0A6C0EY80_9ZZZZ</name>
<dbReference type="AlphaFoldDB" id="A0A6C0EY80"/>
<sequence>MDCSEGLYMIHTREFYNTNQPIFKVGRSHNLDNRIKQYPKGSKIICMINCINSILYEKQLLSLFKDKFIQKLEYGSEYFEGDKNTMIREIFKFIDKMMKEEEEAGKVKEAAGKVKETAGKVKEVAGKVKDAVGKVKEEAGKVKKEAGKVKEAAGKVKEEKKDDKKICPKCNHTFKYPSMLKTHFKTSYHCLLNEKEINLFFNPTLIINENKCNKCNKDFKQKCSLFRHQRNINCNETQTIIK</sequence>
<dbReference type="InterPro" id="IPR013087">
    <property type="entry name" value="Znf_C2H2_type"/>
</dbReference>
<evidence type="ECO:0000313" key="2">
    <source>
        <dbReference type="EMBL" id="QHT34126.1"/>
    </source>
</evidence>
<dbReference type="Gene3D" id="3.30.160.60">
    <property type="entry name" value="Classic Zinc Finger"/>
    <property type="match status" value="1"/>
</dbReference>
<dbReference type="InterPro" id="IPR018306">
    <property type="entry name" value="Phage_T5_Orf172_DNA-bd"/>
</dbReference>
<dbReference type="PROSITE" id="PS00028">
    <property type="entry name" value="ZINC_FINGER_C2H2_1"/>
    <property type="match status" value="1"/>
</dbReference>
<protein>
    <recommendedName>
        <fullName evidence="1">C2H2-type domain-containing protein</fullName>
    </recommendedName>
</protein>
<dbReference type="EMBL" id="MN738986">
    <property type="protein sequence ID" value="QHT34126.1"/>
    <property type="molecule type" value="Genomic_DNA"/>
</dbReference>